<sequence length="247" mass="26565">MAGFRYRDVAAVDLTMIPHPLVTLLIDLGGPGIVYDVLGRPVTGSVIVGLHGGTVRMAGSGSGDVLQIRLSPVVAAAVLGDTDVIGGAVTPLPELWGDSAELTERLRATPSWDDRFALAVVFLRRRVHRKFGPAPEIVYTWNRAVRSRGLARIQDVAAETGWSRQRLWSGFRAHFGVTPKHATELVRFDHAAHLLAAGRPPAEAAVEAGYADQSHLHRRTKAITAMTPAGVARAPWLAIDDVAWPAT</sequence>
<reference evidence="5 6" key="1">
    <citation type="submission" date="2019-02" db="EMBL/GenBank/DDBJ databases">
        <authorList>
            <consortium name="Pathogen Informatics"/>
        </authorList>
    </citation>
    <scope>NUCLEOTIDE SEQUENCE [LARGE SCALE GENOMIC DNA]</scope>
    <source>
        <strain evidence="5 6">3012STDY6756504</strain>
    </source>
</reference>
<organism evidence="5 6">
    <name type="scientific">Nocardia cyriacigeorgica</name>
    <dbReference type="NCBI Taxonomy" id="135487"/>
    <lineage>
        <taxon>Bacteria</taxon>
        <taxon>Bacillati</taxon>
        <taxon>Actinomycetota</taxon>
        <taxon>Actinomycetes</taxon>
        <taxon>Mycobacteriales</taxon>
        <taxon>Nocardiaceae</taxon>
        <taxon>Nocardia</taxon>
    </lineage>
</organism>
<evidence type="ECO:0000313" key="6">
    <source>
        <dbReference type="Proteomes" id="UP000290439"/>
    </source>
</evidence>
<dbReference type="InterPro" id="IPR018060">
    <property type="entry name" value="HTH_AraC"/>
</dbReference>
<name>A0A4U8VXH1_9NOCA</name>
<dbReference type="GO" id="GO:0043565">
    <property type="term" value="F:sequence-specific DNA binding"/>
    <property type="evidence" value="ECO:0007669"/>
    <property type="project" value="InterPro"/>
</dbReference>
<dbReference type="InterPro" id="IPR009057">
    <property type="entry name" value="Homeodomain-like_sf"/>
</dbReference>
<keyword evidence="3" id="KW-0804">Transcription</keyword>
<evidence type="ECO:0000256" key="2">
    <source>
        <dbReference type="ARBA" id="ARBA00023125"/>
    </source>
</evidence>
<evidence type="ECO:0000256" key="1">
    <source>
        <dbReference type="ARBA" id="ARBA00023015"/>
    </source>
</evidence>
<dbReference type="PROSITE" id="PS01124">
    <property type="entry name" value="HTH_ARAC_FAMILY_2"/>
    <property type="match status" value="1"/>
</dbReference>
<evidence type="ECO:0000313" key="5">
    <source>
        <dbReference type="EMBL" id="VFA98241.1"/>
    </source>
</evidence>
<keyword evidence="2" id="KW-0238">DNA-binding</keyword>
<proteinExistence type="predicted"/>
<dbReference type="AlphaFoldDB" id="A0A4U8VXH1"/>
<dbReference type="Proteomes" id="UP000290439">
    <property type="component" value="Chromosome"/>
</dbReference>
<dbReference type="InterPro" id="IPR050204">
    <property type="entry name" value="AraC_XylS_family_regulators"/>
</dbReference>
<dbReference type="Gene3D" id="1.10.10.60">
    <property type="entry name" value="Homeodomain-like"/>
    <property type="match status" value="1"/>
</dbReference>
<dbReference type="SUPFAM" id="SSF46689">
    <property type="entry name" value="Homeodomain-like"/>
    <property type="match status" value="1"/>
</dbReference>
<dbReference type="PANTHER" id="PTHR46796">
    <property type="entry name" value="HTH-TYPE TRANSCRIPTIONAL ACTIVATOR RHAS-RELATED"/>
    <property type="match status" value="1"/>
</dbReference>
<protein>
    <submittedName>
        <fullName evidence="5">Adenosine deaminase</fullName>
    </submittedName>
</protein>
<gene>
    <name evidence="5" type="ORF">NCTC10797_02007</name>
</gene>
<dbReference type="GO" id="GO:0003700">
    <property type="term" value="F:DNA-binding transcription factor activity"/>
    <property type="evidence" value="ECO:0007669"/>
    <property type="project" value="InterPro"/>
</dbReference>
<accession>A0A4U8VXH1</accession>
<evidence type="ECO:0000259" key="4">
    <source>
        <dbReference type="PROSITE" id="PS01124"/>
    </source>
</evidence>
<feature type="domain" description="HTH araC/xylS-type" evidence="4">
    <location>
        <begin position="136"/>
        <end position="234"/>
    </location>
</feature>
<keyword evidence="1" id="KW-0805">Transcription regulation</keyword>
<dbReference type="PANTHER" id="PTHR46796:SF15">
    <property type="entry name" value="BLL1074 PROTEIN"/>
    <property type="match status" value="1"/>
</dbReference>
<dbReference type="SMART" id="SM00342">
    <property type="entry name" value="HTH_ARAC"/>
    <property type="match status" value="1"/>
</dbReference>
<dbReference type="Pfam" id="PF12833">
    <property type="entry name" value="HTH_18"/>
    <property type="match status" value="1"/>
</dbReference>
<dbReference type="EMBL" id="LR215973">
    <property type="protein sequence ID" value="VFA98241.1"/>
    <property type="molecule type" value="Genomic_DNA"/>
</dbReference>
<evidence type="ECO:0000256" key="3">
    <source>
        <dbReference type="ARBA" id="ARBA00023163"/>
    </source>
</evidence>